<comment type="caution">
    <text evidence="1">The sequence shown here is derived from an EMBL/GenBank/DDBJ whole genome shotgun (WGS) entry which is preliminary data.</text>
</comment>
<dbReference type="EMBL" id="JBHSNQ010000076">
    <property type="protein sequence ID" value="MFC5541906.1"/>
    <property type="molecule type" value="Genomic_DNA"/>
</dbReference>
<accession>A0ABW0RBI6</accession>
<evidence type="ECO:0000313" key="1">
    <source>
        <dbReference type="EMBL" id="MFC5541906.1"/>
    </source>
</evidence>
<keyword evidence="2" id="KW-1185">Reference proteome</keyword>
<proteinExistence type="predicted"/>
<reference evidence="2" key="1">
    <citation type="journal article" date="2019" name="Int. J. Syst. Evol. Microbiol.">
        <title>The Global Catalogue of Microorganisms (GCM) 10K type strain sequencing project: providing services to taxonomists for standard genome sequencing and annotation.</title>
        <authorList>
            <consortium name="The Broad Institute Genomics Platform"/>
            <consortium name="The Broad Institute Genome Sequencing Center for Infectious Disease"/>
            <person name="Wu L."/>
            <person name="Ma J."/>
        </authorList>
    </citation>
    <scope>NUCLEOTIDE SEQUENCE [LARGE SCALE GENOMIC DNA]</scope>
    <source>
        <strain evidence="2">CCUG 56331</strain>
    </source>
</reference>
<gene>
    <name evidence="1" type="ORF">ACFPOH_09035</name>
</gene>
<evidence type="ECO:0000313" key="2">
    <source>
        <dbReference type="Proteomes" id="UP001595978"/>
    </source>
</evidence>
<name>A0ABW0RBI6_9BACL</name>
<organism evidence="1 2">
    <name type="scientific">Ureibacillus suwonensis</name>
    <dbReference type="NCBI Taxonomy" id="313007"/>
    <lineage>
        <taxon>Bacteria</taxon>
        <taxon>Bacillati</taxon>
        <taxon>Bacillota</taxon>
        <taxon>Bacilli</taxon>
        <taxon>Bacillales</taxon>
        <taxon>Caryophanaceae</taxon>
        <taxon>Ureibacillus</taxon>
    </lineage>
</organism>
<protein>
    <submittedName>
        <fullName evidence="1">Uncharacterized protein</fullName>
    </submittedName>
</protein>
<dbReference type="RefSeq" id="WP_390309451.1">
    <property type="nucleotide sequence ID" value="NZ_JBHSNQ010000076.1"/>
</dbReference>
<sequence length="54" mass="5974">MRWEGIGTRADALRMPMTGVSDAGFLVPGALHMPDIVKIYSQSFTNKSINTFIM</sequence>
<dbReference type="Proteomes" id="UP001595978">
    <property type="component" value="Unassembled WGS sequence"/>
</dbReference>